<evidence type="ECO:0000313" key="14">
    <source>
        <dbReference type="EMBL" id="NBC35239.1"/>
    </source>
</evidence>
<name>A0ABW9X9N2_9SPHN</name>
<evidence type="ECO:0000256" key="8">
    <source>
        <dbReference type="ARBA" id="ARBA00023012"/>
    </source>
</evidence>
<dbReference type="Proteomes" id="UP000753724">
    <property type="component" value="Unassembled WGS sequence"/>
</dbReference>
<reference evidence="15" key="1">
    <citation type="submission" date="2020-01" db="EMBL/GenBank/DDBJ databases">
        <title>Sphingomonas sp. strain CSW-10.</title>
        <authorList>
            <person name="Chen W.-M."/>
        </authorList>
    </citation>
    <scope>NUCLEOTIDE SEQUENCE [LARGE SCALE GENOMIC DNA]</scope>
    <source>
        <strain evidence="15">FSY-8</strain>
    </source>
</reference>
<dbReference type="InterPro" id="IPR000700">
    <property type="entry name" value="PAS-assoc_C"/>
</dbReference>
<keyword evidence="3" id="KW-0597">Phosphoprotein</keyword>
<protein>
    <recommendedName>
        <fullName evidence="2">histidine kinase</fullName>
        <ecNumber evidence="2">2.7.13.3</ecNumber>
    </recommendedName>
</protein>
<comment type="caution">
    <text evidence="14">The sequence shown here is derived from an EMBL/GenBank/DDBJ whole genome shotgun (WGS) entry which is preliminary data.</text>
</comment>
<dbReference type="SMART" id="SM00091">
    <property type="entry name" value="PAS"/>
    <property type="match status" value="1"/>
</dbReference>
<feature type="region of interest" description="Disordered" evidence="10">
    <location>
        <begin position="452"/>
        <end position="491"/>
    </location>
</feature>
<keyword evidence="7" id="KW-0067">ATP-binding</keyword>
<dbReference type="EMBL" id="JAAAPO010000001">
    <property type="protein sequence ID" value="NBC35239.1"/>
    <property type="molecule type" value="Genomic_DNA"/>
</dbReference>
<feature type="domain" description="PAS" evidence="12">
    <location>
        <begin position="73"/>
        <end position="143"/>
    </location>
</feature>
<dbReference type="SMART" id="SM00387">
    <property type="entry name" value="HATPase_c"/>
    <property type="match status" value="1"/>
</dbReference>
<keyword evidence="8" id="KW-0902">Two-component regulatory system</keyword>
<dbReference type="SUPFAM" id="SSF55785">
    <property type="entry name" value="PYP-like sensor domain (PAS domain)"/>
    <property type="match status" value="1"/>
</dbReference>
<dbReference type="SUPFAM" id="SSF47384">
    <property type="entry name" value="Homodimeric domain of signal transducing histidine kinase"/>
    <property type="match status" value="1"/>
</dbReference>
<evidence type="ECO:0000256" key="4">
    <source>
        <dbReference type="ARBA" id="ARBA00022679"/>
    </source>
</evidence>
<evidence type="ECO:0000313" key="15">
    <source>
        <dbReference type="Proteomes" id="UP000753724"/>
    </source>
</evidence>
<dbReference type="RefSeq" id="WP_161716520.1">
    <property type="nucleotide sequence ID" value="NZ_JAAAPO010000001.1"/>
</dbReference>
<keyword evidence="5" id="KW-0547">Nucleotide-binding</keyword>
<keyword evidence="9" id="KW-0175">Coiled coil</keyword>
<dbReference type="InterPro" id="IPR013767">
    <property type="entry name" value="PAS_fold"/>
</dbReference>
<dbReference type="PROSITE" id="PS50109">
    <property type="entry name" value="HIS_KIN"/>
    <property type="match status" value="1"/>
</dbReference>
<dbReference type="InterPro" id="IPR035965">
    <property type="entry name" value="PAS-like_dom_sf"/>
</dbReference>
<evidence type="ECO:0000256" key="3">
    <source>
        <dbReference type="ARBA" id="ARBA00022553"/>
    </source>
</evidence>
<evidence type="ECO:0000259" key="12">
    <source>
        <dbReference type="PROSITE" id="PS50112"/>
    </source>
</evidence>
<dbReference type="InterPro" id="IPR000014">
    <property type="entry name" value="PAS"/>
</dbReference>
<dbReference type="PANTHER" id="PTHR43065">
    <property type="entry name" value="SENSOR HISTIDINE KINASE"/>
    <property type="match status" value="1"/>
</dbReference>
<keyword evidence="4" id="KW-0808">Transferase</keyword>
<feature type="domain" description="PAC" evidence="13">
    <location>
        <begin position="146"/>
        <end position="198"/>
    </location>
</feature>
<dbReference type="NCBIfam" id="TIGR00229">
    <property type="entry name" value="sensory_box"/>
    <property type="match status" value="1"/>
</dbReference>
<evidence type="ECO:0000256" key="10">
    <source>
        <dbReference type="SAM" id="MobiDB-lite"/>
    </source>
</evidence>
<evidence type="ECO:0000256" key="2">
    <source>
        <dbReference type="ARBA" id="ARBA00012438"/>
    </source>
</evidence>
<dbReference type="Gene3D" id="3.30.450.20">
    <property type="entry name" value="PAS domain"/>
    <property type="match status" value="1"/>
</dbReference>
<dbReference type="InterPro" id="IPR003594">
    <property type="entry name" value="HATPase_dom"/>
</dbReference>
<organism evidence="14 15">
    <name type="scientific">Novosphingobium ovatum</name>
    <dbReference type="NCBI Taxonomy" id="1908523"/>
    <lineage>
        <taxon>Bacteria</taxon>
        <taxon>Pseudomonadati</taxon>
        <taxon>Pseudomonadota</taxon>
        <taxon>Alphaproteobacteria</taxon>
        <taxon>Sphingomonadales</taxon>
        <taxon>Sphingomonadaceae</taxon>
        <taxon>Novosphingobium</taxon>
    </lineage>
</organism>
<evidence type="ECO:0000256" key="9">
    <source>
        <dbReference type="SAM" id="Coils"/>
    </source>
</evidence>
<dbReference type="InterPro" id="IPR036890">
    <property type="entry name" value="HATPase_C_sf"/>
</dbReference>
<gene>
    <name evidence="14" type="ORF">GTZ99_01550</name>
</gene>
<dbReference type="CDD" id="cd00082">
    <property type="entry name" value="HisKA"/>
    <property type="match status" value="1"/>
</dbReference>
<dbReference type="SUPFAM" id="SSF55874">
    <property type="entry name" value="ATPase domain of HSP90 chaperone/DNA topoisomerase II/histidine kinase"/>
    <property type="match status" value="1"/>
</dbReference>
<dbReference type="Gene3D" id="3.30.565.10">
    <property type="entry name" value="Histidine kinase-like ATPase, C-terminal domain"/>
    <property type="match status" value="1"/>
</dbReference>
<keyword evidence="6" id="KW-0418">Kinase</keyword>
<dbReference type="SMART" id="SM00388">
    <property type="entry name" value="HisKA"/>
    <property type="match status" value="1"/>
</dbReference>
<evidence type="ECO:0000259" key="13">
    <source>
        <dbReference type="PROSITE" id="PS50113"/>
    </source>
</evidence>
<evidence type="ECO:0000256" key="1">
    <source>
        <dbReference type="ARBA" id="ARBA00000085"/>
    </source>
</evidence>
<dbReference type="Pfam" id="PF00989">
    <property type="entry name" value="PAS"/>
    <property type="match status" value="1"/>
</dbReference>
<evidence type="ECO:0000256" key="6">
    <source>
        <dbReference type="ARBA" id="ARBA00022777"/>
    </source>
</evidence>
<dbReference type="InterPro" id="IPR003661">
    <property type="entry name" value="HisK_dim/P_dom"/>
</dbReference>
<accession>A0ABW9X9N2</accession>
<feature type="coiled-coil region" evidence="9">
    <location>
        <begin position="186"/>
        <end position="216"/>
    </location>
</feature>
<evidence type="ECO:0000256" key="5">
    <source>
        <dbReference type="ARBA" id="ARBA00022741"/>
    </source>
</evidence>
<feature type="domain" description="Histidine kinase" evidence="11">
    <location>
        <begin position="225"/>
        <end position="486"/>
    </location>
</feature>
<dbReference type="InterPro" id="IPR036097">
    <property type="entry name" value="HisK_dim/P_sf"/>
</dbReference>
<dbReference type="InterPro" id="IPR004358">
    <property type="entry name" value="Sig_transdc_His_kin-like_C"/>
</dbReference>
<proteinExistence type="predicted"/>
<dbReference type="PANTHER" id="PTHR43065:SF42">
    <property type="entry name" value="TWO-COMPONENT SENSOR PPRA"/>
    <property type="match status" value="1"/>
</dbReference>
<dbReference type="PRINTS" id="PR00344">
    <property type="entry name" value="BCTRLSENSOR"/>
</dbReference>
<dbReference type="EC" id="2.7.13.3" evidence="2"/>
<dbReference type="CDD" id="cd00130">
    <property type="entry name" value="PAS"/>
    <property type="match status" value="1"/>
</dbReference>
<sequence>MTGPAPRLPHFGLIGGDDAADPDMVPALAMFPDMSTSGEEMWIDVIRKMDNVYADLVASQVALEEQNGALEQARGFLDSVLGAMTDVLIACDARGAIQQVNAALTALVGKGEGDLIGTPLLALFAGDDRGDILACLDGVARGAPVEAREWHLIVADGSPSALSVNGAARHDTSGRFAGMVVVGRPIGELQRAYRELDNAHQRLRQTQQQLLTSEKMAALGRLVAGVAHELNNPISFVFGNMYALKRYGGAITQYLAAVDAGRPGAELAALREQLKIDRVLSDIGPLVDGTLEGAERVRDIVQDLRRFSASQREPAESFNLVRLIHTATDWVVKTQRIKPEVTFDLPERLEITSRKGQLHQILVNLVQNAVDALAPQLREGADGHIAITAAQGDDQITVTVTDNGPGVSPANQDKIFEPFFTTKPIGAGTGLGLYVSYNMAGKLGGALEHADGARDGEARDGEAGDGGGGDNGRRGAVFTLRLPLTPAEDAA</sequence>
<dbReference type="Pfam" id="PF02518">
    <property type="entry name" value="HATPase_c"/>
    <property type="match status" value="1"/>
</dbReference>
<evidence type="ECO:0000256" key="7">
    <source>
        <dbReference type="ARBA" id="ARBA00022840"/>
    </source>
</evidence>
<dbReference type="Gene3D" id="1.10.287.130">
    <property type="match status" value="1"/>
</dbReference>
<dbReference type="InterPro" id="IPR005467">
    <property type="entry name" value="His_kinase_dom"/>
</dbReference>
<comment type="catalytic activity">
    <reaction evidence="1">
        <text>ATP + protein L-histidine = ADP + protein N-phospho-L-histidine.</text>
        <dbReference type="EC" id="2.7.13.3"/>
    </reaction>
</comment>
<evidence type="ECO:0000259" key="11">
    <source>
        <dbReference type="PROSITE" id="PS50109"/>
    </source>
</evidence>
<feature type="compositionally biased region" description="Basic and acidic residues" evidence="10">
    <location>
        <begin position="452"/>
        <end position="462"/>
    </location>
</feature>
<dbReference type="PROSITE" id="PS50113">
    <property type="entry name" value="PAC"/>
    <property type="match status" value="1"/>
</dbReference>
<keyword evidence="15" id="KW-1185">Reference proteome</keyword>
<dbReference type="PROSITE" id="PS50112">
    <property type="entry name" value="PAS"/>
    <property type="match status" value="1"/>
</dbReference>